<dbReference type="Gene3D" id="3.40.50.620">
    <property type="entry name" value="HUPs"/>
    <property type="match status" value="1"/>
</dbReference>
<keyword evidence="7 10" id="KW-0067">ATP-binding</keyword>
<dbReference type="EMBL" id="QCXQ01000001">
    <property type="protein sequence ID" value="PWG01025.1"/>
    <property type="molecule type" value="Genomic_DNA"/>
</dbReference>
<evidence type="ECO:0000313" key="13">
    <source>
        <dbReference type="Proteomes" id="UP000245080"/>
    </source>
</evidence>
<evidence type="ECO:0000256" key="7">
    <source>
        <dbReference type="ARBA" id="ARBA00022840"/>
    </source>
</evidence>
<keyword evidence="8 10" id="KW-0520">NAD</keyword>
<keyword evidence="6 10" id="KW-0547">Nucleotide-binding</keyword>
<dbReference type="GO" id="GO:0005524">
    <property type="term" value="F:ATP binding"/>
    <property type="evidence" value="ECO:0007669"/>
    <property type="project" value="UniProtKB-KW"/>
</dbReference>
<dbReference type="EC" id="2.7.7.18" evidence="10"/>
<dbReference type="NCBIfam" id="TIGR00482">
    <property type="entry name" value="nicotinate (nicotinamide) nucleotide adenylyltransferase"/>
    <property type="match status" value="1"/>
</dbReference>
<protein>
    <recommendedName>
        <fullName evidence="10">Probable nicotinate-nucleotide adenylyltransferase</fullName>
        <ecNumber evidence="10">2.7.7.18</ecNumber>
    </recommendedName>
    <alternativeName>
        <fullName evidence="10">Deamido-NAD(+) diphosphorylase</fullName>
    </alternativeName>
    <alternativeName>
        <fullName evidence="10">Deamido-NAD(+) pyrophosphorylase</fullName>
    </alternativeName>
    <alternativeName>
        <fullName evidence="10">Nicotinate mononucleotide adenylyltransferase</fullName>
        <shortName evidence="10">NaMN adenylyltransferase</shortName>
    </alternativeName>
</protein>
<dbReference type="NCBIfam" id="TIGR00125">
    <property type="entry name" value="cyt_tran_rel"/>
    <property type="match status" value="1"/>
</dbReference>
<dbReference type="NCBIfam" id="NF000840">
    <property type="entry name" value="PRK00071.1-3"/>
    <property type="match status" value="1"/>
</dbReference>
<keyword evidence="3 10" id="KW-0662">Pyridine nucleotide biosynthesis</keyword>
<dbReference type="NCBIfam" id="NF000841">
    <property type="entry name" value="PRK00071.1-4"/>
    <property type="match status" value="1"/>
</dbReference>
<gene>
    <name evidence="10 12" type="primary">nadD</name>
    <name evidence="12" type="ORF">DCM90_02295</name>
</gene>
<comment type="function">
    <text evidence="1 10">Catalyzes the reversible adenylation of nicotinate mononucleotide (NaMN) to nicotinic acid adenine dinucleotide (NaAD).</text>
</comment>
<evidence type="ECO:0000256" key="3">
    <source>
        <dbReference type="ARBA" id="ARBA00022642"/>
    </source>
</evidence>
<dbReference type="InterPro" id="IPR014729">
    <property type="entry name" value="Rossmann-like_a/b/a_fold"/>
</dbReference>
<organism evidence="12 13">
    <name type="scientific">Levilactobacillus bambusae</name>
    <dbReference type="NCBI Taxonomy" id="2024736"/>
    <lineage>
        <taxon>Bacteria</taxon>
        <taxon>Bacillati</taxon>
        <taxon>Bacillota</taxon>
        <taxon>Bacilli</taxon>
        <taxon>Lactobacillales</taxon>
        <taxon>Lactobacillaceae</taxon>
        <taxon>Levilactobacillus</taxon>
    </lineage>
</organism>
<sequence>MLAKTTTQLRPEVAIQVQVDEIKPKHRIGILGGTFNPPHMGHLIMADQVCTQLDLEQVLFMPDALPPHIDQKLTIQPEDRVNMVKSAIADNPKFGLELEEVNRGGKSYTFETMKILTERHPENQYYFIIGGDMVDYLPKWYRIEDLVHLVQFVGVGREGFRCESPYPVMWVDAPEVNVSSTQIRQLVSQRRSIRYLVPMMVERYIKEHQLYHD</sequence>
<evidence type="ECO:0000256" key="8">
    <source>
        <dbReference type="ARBA" id="ARBA00023027"/>
    </source>
</evidence>
<keyword evidence="5 10" id="KW-0548">Nucleotidyltransferase</keyword>
<dbReference type="Proteomes" id="UP000245080">
    <property type="component" value="Unassembled WGS sequence"/>
</dbReference>
<comment type="caution">
    <text evidence="12">The sequence shown here is derived from an EMBL/GenBank/DDBJ whole genome shotgun (WGS) entry which is preliminary data.</text>
</comment>
<name>A0A2V1N5F5_9LACO</name>
<proteinExistence type="inferred from homology"/>
<evidence type="ECO:0000256" key="6">
    <source>
        <dbReference type="ARBA" id="ARBA00022741"/>
    </source>
</evidence>
<dbReference type="OrthoDB" id="5295945at2"/>
<feature type="domain" description="Cytidyltransferase-like" evidence="11">
    <location>
        <begin position="30"/>
        <end position="185"/>
    </location>
</feature>
<comment type="similarity">
    <text evidence="10">Belongs to the NadD family.</text>
</comment>
<dbReference type="AlphaFoldDB" id="A0A2V1N5F5"/>
<dbReference type="GO" id="GO:0004515">
    <property type="term" value="F:nicotinate-nucleotide adenylyltransferase activity"/>
    <property type="evidence" value="ECO:0007669"/>
    <property type="project" value="UniProtKB-UniRule"/>
</dbReference>
<evidence type="ECO:0000256" key="9">
    <source>
        <dbReference type="ARBA" id="ARBA00048721"/>
    </source>
</evidence>
<reference evidence="12 13" key="1">
    <citation type="journal article" date="2018" name="Int. J. Syst. Evol. Microbiol.">
        <title>Lactobacillus bambusae sp. nov., isolated from a traditional fermented Ma-bamboo shoots of Taiwan.</title>
        <authorList>
            <person name="Wang L.-T."/>
        </authorList>
    </citation>
    <scope>NUCLEOTIDE SEQUENCE [LARGE SCALE GENOMIC DNA]</scope>
    <source>
        <strain evidence="12 13">BS-W1</strain>
    </source>
</reference>
<evidence type="ECO:0000256" key="5">
    <source>
        <dbReference type="ARBA" id="ARBA00022695"/>
    </source>
</evidence>
<keyword evidence="4 10" id="KW-0808">Transferase</keyword>
<evidence type="ECO:0000256" key="4">
    <source>
        <dbReference type="ARBA" id="ARBA00022679"/>
    </source>
</evidence>
<dbReference type="GO" id="GO:0009435">
    <property type="term" value="P:NAD+ biosynthetic process"/>
    <property type="evidence" value="ECO:0007669"/>
    <property type="project" value="UniProtKB-UniRule"/>
</dbReference>
<keyword evidence="13" id="KW-1185">Reference proteome</keyword>
<evidence type="ECO:0000256" key="10">
    <source>
        <dbReference type="HAMAP-Rule" id="MF_00244"/>
    </source>
</evidence>
<dbReference type="PANTHER" id="PTHR39321">
    <property type="entry name" value="NICOTINATE-NUCLEOTIDE ADENYLYLTRANSFERASE-RELATED"/>
    <property type="match status" value="1"/>
</dbReference>
<dbReference type="SUPFAM" id="SSF52374">
    <property type="entry name" value="Nucleotidylyl transferase"/>
    <property type="match status" value="1"/>
</dbReference>
<dbReference type="CDD" id="cd02165">
    <property type="entry name" value="NMNAT"/>
    <property type="match status" value="1"/>
</dbReference>
<comment type="pathway">
    <text evidence="2 10">Cofactor biosynthesis; NAD(+) biosynthesis; deamido-NAD(+) from nicotinate D-ribonucleotide: step 1/1.</text>
</comment>
<dbReference type="UniPathway" id="UPA00253">
    <property type="reaction ID" value="UER00332"/>
</dbReference>
<evidence type="ECO:0000259" key="11">
    <source>
        <dbReference type="Pfam" id="PF01467"/>
    </source>
</evidence>
<evidence type="ECO:0000313" key="12">
    <source>
        <dbReference type="EMBL" id="PWG01025.1"/>
    </source>
</evidence>
<comment type="catalytic activity">
    <reaction evidence="9 10">
        <text>nicotinate beta-D-ribonucleotide + ATP + H(+) = deamido-NAD(+) + diphosphate</text>
        <dbReference type="Rhea" id="RHEA:22860"/>
        <dbReference type="ChEBI" id="CHEBI:15378"/>
        <dbReference type="ChEBI" id="CHEBI:30616"/>
        <dbReference type="ChEBI" id="CHEBI:33019"/>
        <dbReference type="ChEBI" id="CHEBI:57502"/>
        <dbReference type="ChEBI" id="CHEBI:58437"/>
        <dbReference type="EC" id="2.7.7.18"/>
    </reaction>
</comment>
<dbReference type="InterPro" id="IPR004821">
    <property type="entry name" value="Cyt_trans-like"/>
</dbReference>
<evidence type="ECO:0000256" key="2">
    <source>
        <dbReference type="ARBA" id="ARBA00005019"/>
    </source>
</evidence>
<dbReference type="HAMAP" id="MF_00244">
    <property type="entry name" value="NaMN_adenylyltr"/>
    <property type="match status" value="1"/>
</dbReference>
<dbReference type="PANTHER" id="PTHR39321:SF3">
    <property type="entry name" value="PHOSPHOPANTETHEINE ADENYLYLTRANSFERASE"/>
    <property type="match status" value="1"/>
</dbReference>
<dbReference type="InterPro" id="IPR005248">
    <property type="entry name" value="NadD/NMNAT"/>
</dbReference>
<accession>A0A2V1N5F5</accession>
<dbReference type="Pfam" id="PF01467">
    <property type="entry name" value="CTP_transf_like"/>
    <property type="match status" value="1"/>
</dbReference>
<evidence type="ECO:0000256" key="1">
    <source>
        <dbReference type="ARBA" id="ARBA00002324"/>
    </source>
</evidence>